<dbReference type="InterPro" id="IPR044537">
    <property type="entry name" value="Rip2-like"/>
</dbReference>
<keyword evidence="12 13" id="KW-0472">Membrane</keyword>
<feature type="transmembrane region" description="Helical" evidence="13">
    <location>
        <begin position="6"/>
        <end position="25"/>
    </location>
</feature>
<evidence type="ECO:0000313" key="16">
    <source>
        <dbReference type="Proteomes" id="UP000229574"/>
    </source>
</evidence>
<evidence type="ECO:0000256" key="3">
    <source>
        <dbReference type="ARBA" id="ARBA00007931"/>
    </source>
</evidence>
<dbReference type="PANTHER" id="PTHR35864:SF1">
    <property type="entry name" value="ZINC METALLOPROTEASE YWHC-RELATED"/>
    <property type="match status" value="1"/>
</dbReference>
<evidence type="ECO:0000256" key="8">
    <source>
        <dbReference type="ARBA" id="ARBA00022801"/>
    </source>
</evidence>
<keyword evidence="5 15" id="KW-0645">Protease</keyword>
<evidence type="ECO:0000256" key="11">
    <source>
        <dbReference type="ARBA" id="ARBA00023049"/>
    </source>
</evidence>
<evidence type="ECO:0000256" key="7">
    <source>
        <dbReference type="ARBA" id="ARBA00022723"/>
    </source>
</evidence>
<feature type="transmembrane region" description="Helical" evidence="13">
    <location>
        <begin position="193"/>
        <end position="210"/>
    </location>
</feature>
<evidence type="ECO:0000256" key="9">
    <source>
        <dbReference type="ARBA" id="ARBA00022833"/>
    </source>
</evidence>
<dbReference type="AlphaFoldDB" id="A0A2H0WYN1"/>
<dbReference type="GO" id="GO:0005886">
    <property type="term" value="C:plasma membrane"/>
    <property type="evidence" value="ECO:0007669"/>
    <property type="project" value="UniProtKB-SubCell"/>
</dbReference>
<dbReference type="GO" id="GO:0006508">
    <property type="term" value="P:proteolysis"/>
    <property type="evidence" value="ECO:0007669"/>
    <property type="project" value="UniProtKB-KW"/>
</dbReference>
<keyword evidence="6 13" id="KW-0812">Transmembrane</keyword>
<evidence type="ECO:0000256" key="10">
    <source>
        <dbReference type="ARBA" id="ARBA00022989"/>
    </source>
</evidence>
<gene>
    <name evidence="15" type="ORF">COT54_03185</name>
</gene>
<keyword evidence="8" id="KW-0378">Hydrolase</keyword>
<evidence type="ECO:0000256" key="4">
    <source>
        <dbReference type="ARBA" id="ARBA00022475"/>
    </source>
</evidence>
<evidence type="ECO:0000256" key="12">
    <source>
        <dbReference type="ARBA" id="ARBA00023136"/>
    </source>
</evidence>
<organism evidence="15 16">
    <name type="scientific">Candidatus Collierbacteria bacterium CG09_land_8_20_14_0_10_46_12</name>
    <dbReference type="NCBI Taxonomy" id="1974533"/>
    <lineage>
        <taxon>Bacteria</taxon>
        <taxon>Candidatus Collieribacteriota</taxon>
    </lineage>
</organism>
<protein>
    <submittedName>
        <fullName evidence="15">Site-2 protease family protein</fullName>
    </submittedName>
</protein>
<keyword evidence="7" id="KW-0479">Metal-binding</keyword>
<comment type="cofactor">
    <cofactor evidence="1">
        <name>Zn(2+)</name>
        <dbReference type="ChEBI" id="CHEBI:29105"/>
    </cofactor>
</comment>
<feature type="transmembrane region" description="Helical" evidence="13">
    <location>
        <begin position="37"/>
        <end position="56"/>
    </location>
</feature>
<keyword evidence="9" id="KW-0862">Zinc</keyword>
<feature type="transmembrane region" description="Helical" evidence="13">
    <location>
        <begin position="116"/>
        <end position="137"/>
    </location>
</feature>
<feature type="transmembrane region" description="Helical" evidence="13">
    <location>
        <begin position="86"/>
        <end position="104"/>
    </location>
</feature>
<feature type="domain" description="Peptidase M50" evidence="14">
    <location>
        <begin position="147"/>
        <end position="204"/>
    </location>
</feature>
<dbReference type="InterPro" id="IPR052348">
    <property type="entry name" value="Metallopeptidase_M50B"/>
</dbReference>
<keyword evidence="11" id="KW-0482">Metalloprotease</keyword>
<evidence type="ECO:0000313" key="15">
    <source>
        <dbReference type="EMBL" id="PIS17715.1"/>
    </source>
</evidence>
<dbReference type="GO" id="GO:0046872">
    <property type="term" value="F:metal ion binding"/>
    <property type="evidence" value="ECO:0007669"/>
    <property type="project" value="UniProtKB-KW"/>
</dbReference>
<feature type="transmembrane region" description="Helical" evidence="13">
    <location>
        <begin position="149"/>
        <end position="172"/>
    </location>
</feature>
<comment type="similarity">
    <text evidence="3">Belongs to the peptidase M50B family.</text>
</comment>
<dbReference type="InterPro" id="IPR008915">
    <property type="entry name" value="Peptidase_M50"/>
</dbReference>
<accession>A0A2H0WYN1</accession>
<name>A0A2H0WYN1_9BACT</name>
<dbReference type="EMBL" id="PEYY01000120">
    <property type="protein sequence ID" value="PIS17715.1"/>
    <property type="molecule type" value="Genomic_DNA"/>
</dbReference>
<evidence type="ECO:0000256" key="13">
    <source>
        <dbReference type="SAM" id="Phobius"/>
    </source>
</evidence>
<evidence type="ECO:0000259" key="14">
    <source>
        <dbReference type="Pfam" id="PF02163"/>
    </source>
</evidence>
<keyword evidence="4" id="KW-1003">Cell membrane</keyword>
<evidence type="ECO:0000256" key="1">
    <source>
        <dbReference type="ARBA" id="ARBA00001947"/>
    </source>
</evidence>
<dbReference type="CDD" id="cd06158">
    <property type="entry name" value="S2P-M50_like_1"/>
    <property type="match status" value="1"/>
</dbReference>
<dbReference type="Proteomes" id="UP000229574">
    <property type="component" value="Unassembled WGS sequence"/>
</dbReference>
<dbReference type="GO" id="GO:0008237">
    <property type="term" value="F:metallopeptidase activity"/>
    <property type="evidence" value="ECO:0007669"/>
    <property type="project" value="UniProtKB-KW"/>
</dbReference>
<evidence type="ECO:0000256" key="5">
    <source>
        <dbReference type="ARBA" id="ARBA00022670"/>
    </source>
</evidence>
<sequence length="232" mass="25646">MSHKPITFFICPIVYHIFTLCQWYTTLMLSTHATNPLFFLIWAVGLILAISIHEYAHARTADRLGDPTPRSQGRLTLDPRAHLDPLGTLALIFLGFGWGRPVMFDPYNLRSPKRDSALIALAGPVSNLLFALVLSLFNKIFPSNYELLAISHVLISLNVMLAIFNLVPVFPLDGEKILGGLLPTSLAKEFETIMHQYGTIILILMILPLAGGSSPISLLISPVISFITNLLL</sequence>
<proteinExistence type="inferred from homology"/>
<reference evidence="16" key="1">
    <citation type="submission" date="2017-09" db="EMBL/GenBank/DDBJ databases">
        <title>Depth-based differentiation of microbial function through sediment-hosted aquifers and enrichment of novel symbionts in the deep terrestrial subsurface.</title>
        <authorList>
            <person name="Probst A.J."/>
            <person name="Ladd B."/>
            <person name="Jarett J.K."/>
            <person name="Geller-Mcgrath D.E."/>
            <person name="Sieber C.M.K."/>
            <person name="Emerson J.B."/>
            <person name="Anantharaman K."/>
            <person name="Thomas B.C."/>
            <person name="Malmstrom R."/>
            <person name="Stieglmeier M."/>
            <person name="Klingl A."/>
            <person name="Woyke T."/>
            <person name="Ryan C.M."/>
            <person name="Banfield J.F."/>
        </authorList>
    </citation>
    <scope>NUCLEOTIDE SEQUENCE [LARGE SCALE GENOMIC DNA]</scope>
</reference>
<comment type="caution">
    <text evidence="15">The sequence shown here is derived from an EMBL/GenBank/DDBJ whole genome shotgun (WGS) entry which is preliminary data.</text>
</comment>
<comment type="subcellular location">
    <subcellularLocation>
        <location evidence="2">Cell membrane</location>
        <topology evidence="2">Multi-pass membrane protein</topology>
    </subcellularLocation>
</comment>
<dbReference type="Pfam" id="PF02163">
    <property type="entry name" value="Peptidase_M50"/>
    <property type="match status" value="1"/>
</dbReference>
<dbReference type="PANTHER" id="PTHR35864">
    <property type="entry name" value="ZINC METALLOPROTEASE MJ0611-RELATED"/>
    <property type="match status" value="1"/>
</dbReference>
<keyword evidence="10 13" id="KW-1133">Transmembrane helix</keyword>
<evidence type="ECO:0000256" key="6">
    <source>
        <dbReference type="ARBA" id="ARBA00022692"/>
    </source>
</evidence>
<evidence type="ECO:0000256" key="2">
    <source>
        <dbReference type="ARBA" id="ARBA00004651"/>
    </source>
</evidence>